<reference evidence="2" key="1">
    <citation type="submission" date="2023-10" db="EMBL/GenBank/DDBJ databases">
        <title>Genome assembly of Pristionchus species.</title>
        <authorList>
            <person name="Yoshida K."/>
            <person name="Sommer R.J."/>
        </authorList>
    </citation>
    <scope>NUCLEOTIDE SEQUENCE</scope>
    <source>
        <strain evidence="2">RS0144</strain>
    </source>
</reference>
<protein>
    <recommendedName>
        <fullName evidence="4">Zasp-like motif domain-containing protein</fullName>
    </recommendedName>
</protein>
<comment type="caution">
    <text evidence="2">The sequence shown here is derived from an EMBL/GenBank/DDBJ whole genome shotgun (WGS) entry which is preliminary data.</text>
</comment>
<feature type="compositionally biased region" description="Low complexity" evidence="1">
    <location>
        <begin position="33"/>
        <end position="42"/>
    </location>
</feature>
<dbReference type="Proteomes" id="UP001432027">
    <property type="component" value="Unassembled WGS sequence"/>
</dbReference>
<name>A0AAV5SRU9_9BILA</name>
<sequence length="146" mass="16390">LHHRYGESQGNYYDVVSETGYYPHTQYSVQQLQQLQPSQSLPNETAPTRVLSDPTMEQSTPPFFPISHKQRNATKSNQPAPAPTPSPPAKQILFSHEQLVALNIREKTTPTPSISSAVNKYLQRPLAALAYQNEMPSSGDDSRWKQ</sequence>
<evidence type="ECO:0000313" key="3">
    <source>
        <dbReference type="Proteomes" id="UP001432027"/>
    </source>
</evidence>
<organism evidence="2 3">
    <name type="scientific">Pristionchus entomophagus</name>
    <dbReference type="NCBI Taxonomy" id="358040"/>
    <lineage>
        <taxon>Eukaryota</taxon>
        <taxon>Metazoa</taxon>
        <taxon>Ecdysozoa</taxon>
        <taxon>Nematoda</taxon>
        <taxon>Chromadorea</taxon>
        <taxon>Rhabditida</taxon>
        <taxon>Rhabditina</taxon>
        <taxon>Diplogasteromorpha</taxon>
        <taxon>Diplogasteroidea</taxon>
        <taxon>Neodiplogasteridae</taxon>
        <taxon>Pristionchus</taxon>
    </lineage>
</organism>
<gene>
    <name evidence="2" type="ORF">PENTCL1PPCAC_6234</name>
</gene>
<dbReference type="AlphaFoldDB" id="A0AAV5SRU9"/>
<evidence type="ECO:0000313" key="2">
    <source>
        <dbReference type="EMBL" id="GMS84059.1"/>
    </source>
</evidence>
<evidence type="ECO:0000256" key="1">
    <source>
        <dbReference type="SAM" id="MobiDB-lite"/>
    </source>
</evidence>
<feature type="non-terminal residue" evidence="2">
    <location>
        <position position="1"/>
    </location>
</feature>
<keyword evidence="3" id="KW-1185">Reference proteome</keyword>
<feature type="region of interest" description="Disordered" evidence="1">
    <location>
        <begin position="33"/>
        <end position="94"/>
    </location>
</feature>
<proteinExistence type="predicted"/>
<evidence type="ECO:0008006" key="4">
    <source>
        <dbReference type="Google" id="ProtNLM"/>
    </source>
</evidence>
<dbReference type="EMBL" id="BTSX01000002">
    <property type="protein sequence ID" value="GMS84059.1"/>
    <property type="molecule type" value="Genomic_DNA"/>
</dbReference>
<accession>A0AAV5SRU9</accession>